<dbReference type="PATRIC" id="fig|1231392.3.peg.2184"/>
<evidence type="ECO:0000313" key="1">
    <source>
        <dbReference type="EMBL" id="EKE43838.1"/>
    </source>
</evidence>
<sequence>MELADLGGFAVDLGGTKIAAARIDSGRVVERLLAATDGMAGPEAQMDAMAGLLTRLGHTAGAPLGVGVAGRIDGAGRWCAVNRDTLSAIDGFALQDALRDRLGAATCCNDAAAAALAEARFGAGRDARNFAYLTVSTGIGGGIVLGGRLIESENGLAGHAGFVTSRHAEGPCGSGRRDTVESVAGGRGIAAAAAARGHPGQDARAVIEAAKSGAAWAEDIVATSARAVASLIGDLAAILGLDGVAVGGSIGLAQGYLDRVRASLADEPPLFRPALQAAALGHDGPLLGALALHFAKVSR</sequence>
<dbReference type="Proteomes" id="UP000006765">
    <property type="component" value="Unassembled WGS sequence"/>
</dbReference>
<dbReference type="STRING" id="1231392.OCGS_2172"/>
<dbReference type="GO" id="GO:0019262">
    <property type="term" value="P:N-acetylneuraminate catabolic process"/>
    <property type="evidence" value="ECO:0007669"/>
    <property type="project" value="TreeGrafter"/>
</dbReference>
<dbReference type="SUPFAM" id="SSF53067">
    <property type="entry name" value="Actin-like ATPase domain"/>
    <property type="match status" value="1"/>
</dbReference>
<dbReference type="Gene3D" id="3.30.420.40">
    <property type="match status" value="2"/>
</dbReference>
<proteinExistence type="predicted"/>
<keyword evidence="1" id="KW-0418">Kinase</keyword>
<protein>
    <submittedName>
        <fullName evidence="1">N-acetylmannosamine kinase</fullName>
    </submittedName>
</protein>
<comment type="caution">
    <text evidence="1">The sequence shown here is derived from an EMBL/GenBank/DDBJ whole genome shotgun (WGS) entry which is preliminary data.</text>
</comment>
<dbReference type="PANTHER" id="PTHR18964:SF169">
    <property type="entry name" value="N-ACETYLMANNOSAMINE KINASE"/>
    <property type="match status" value="1"/>
</dbReference>
<dbReference type="InterPro" id="IPR043129">
    <property type="entry name" value="ATPase_NBD"/>
</dbReference>
<dbReference type="AlphaFoldDB" id="K2H897"/>
<dbReference type="OrthoDB" id="9810372at2"/>
<keyword evidence="1" id="KW-0808">Transferase</keyword>
<keyword evidence="2" id="KW-1185">Reference proteome</keyword>
<name>K2H897_9RHOB</name>
<dbReference type="PANTHER" id="PTHR18964">
    <property type="entry name" value="ROK (REPRESSOR, ORF, KINASE) FAMILY"/>
    <property type="match status" value="1"/>
</dbReference>
<dbReference type="Pfam" id="PF00480">
    <property type="entry name" value="ROK"/>
    <property type="match status" value="1"/>
</dbReference>
<dbReference type="RefSeq" id="WP_007427324.1">
    <property type="nucleotide sequence ID" value="NZ_AMGO01000047.1"/>
</dbReference>
<evidence type="ECO:0000313" key="2">
    <source>
        <dbReference type="Proteomes" id="UP000006765"/>
    </source>
</evidence>
<dbReference type="GO" id="GO:0009384">
    <property type="term" value="F:N-acylmannosamine kinase activity"/>
    <property type="evidence" value="ECO:0007669"/>
    <property type="project" value="TreeGrafter"/>
</dbReference>
<reference evidence="1 2" key="1">
    <citation type="journal article" date="2012" name="J. Bacteriol.">
        <title>Draft Genome Sequence of Oceaniovalibus guishaninsula JLT2003T.</title>
        <authorList>
            <person name="Tang K."/>
            <person name="Liu K."/>
            <person name="Jiao N."/>
        </authorList>
    </citation>
    <scope>NUCLEOTIDE SEQUENCE [LARGE SCALE GENOMIC DNA]</scope>
    <source>
        <strain evidence="1 2">JLT2003</strain>
    </source>
</reference>
<dbReference type="eggNOG" id="COG1940">
    <property type="taxonomic scope" value="Bacteria"/>
</dbReference>
<gene>
    <name evidence="1" type="ORF">OCGS_2172</name>
</gene>
<organism evidence="1 2">
    <name type="scientific">Oceaniovalibus guishaninsula JLT2003</name>
    <dbReference type="NCBI Taxonomy" id="1231392"/>
    <lineage>
        <taxon>Bacteria</taxon>
        <taxon>Pseudomonadati</taxon>
        <taxon>Pseudomonadota</taxon>
        <taxon>Alphaproteobacteria</taxon>
        <taxon>Rhodobacterales</taxon>
        <taxon>Roseobacteraceae</taxon>
        <taxon>Oceaniovalibus</taxon>
    </lineage>
</organism>
<dbReference type="EMBL" id="AMGO01000047">
    <property type="protein sequence ID" value="EKE43838.1"/>
    <property type="molecule type" value="Genomic_DNA"/>
</dbReference>
<dbReference type="InterPro" id="IPR000600">
    <property type="entry name" value="ROK"/>
</dbReference>
<accession>K2H897</accession>